<sequence length="151" mass="17080">MVTGRSGWTGYCGCRNTSGIWGTATEKKINWTSIKMCRCYYKMMPSGSLVNEIVAEEQLTVNNVALTALRWLPSVHCPPGAWVAIVDQLMQLKKTRTVIVREYAHRYMYADRLATGDARTWDLSSLESQFEAIERNEKAAALMRGSRPAQR</sequence>
<organism evidence="1 2">
    <name type="scientific">Phytophthora infestans</name>
    <name type="common">Potato late blight agent</name>
    <name type="synonym">Botrytis infestans</name>
    <dbReference type="NCBI Taxonomy" id="4787"/>
    <lineage>
        <taxon>Eukaryota</taxon>
        <taxon>Sar</taxon>
        <taxon>Stramenopiles</taxon>
        <taxon>Oomycota</taxon>
        <taxon>Peronosporomycetes</taxon>
        <taxon>Peronosporales</taxon>
        <taxon>Peronosporaceae</taxon>
        <taxon>Phytophthora</taxon>
    </lineage>
</organism>
<name>A0A8S9TNT5_PHYIN</name>
<evidence type="ECO:0000313" key="2">
    <source>
        <dbReference type="Proteomes" id="UP000704712"/>
    </source>
</evidence>
<dbReference type="AlphaFoldDB" id="A0A8S9TNT5"/>
<dbReference type="Proteomes" id="UP000704712">
    <property type="component" value="Unassembled WGS sequence"/>
</dbReference>
<dbReference type="EMBL" id="JAACNO010002976">
    <property type="protein sequence ID" value="KAF4129342.1"/>
    <property type="molecule type" value="Genomic_DNA"/>
</dbReference>
<accession>A0A8S9TNT5</accession>
<evidence type="ECO:0000313" key="1">
    <source>
        <dbReference type="EMBL" id="KAF4129342.1"/>
    </source>
</evidence>
<gene>
    <name evidence="1" type="ORF">GN958_ATG21606</name>
</gene>
<comment type="caution">
    <text evidence="1">The sequence shown here is derived from an EMBL/GenBank/DDBJ whole genome shotgun (WGS) entry which is preliminary data.</text>
</comment>
<protein>
    <submittedName>
        <fullName evidence="1">Uncharacterized protein</fullName>
    </submittedName>
</protein>
<proteinExistence type="predicted"/>
<reference evidence="1" key="1">
    <citation type="submission" date="2020-03" db="EMBL/GenBank/DDBJ databases">
        <title>Hybrid Assembly of Korean Phytophthora infestans isolates.</title>
        <authorList>
            <person name="Prokchorchik M."/>
            <person name="Lee Y."/>
            <person name="Seo J."/>
            <person name="Cho J.-H."/>
            <person name="Park Y.-E."/>
            <person name="Jang D.-C."/>
            <person name="Im J.-S."/>
            <person name="Choi J.-G."/>
            <person name="Park H.-J."/>
            <person name="Lee G.-B."/>
            <person name="Lee Y.-G."/>
            <person name="Hong S.-Y."/>
            <person name="Cho K."/>
            <person name="Sohn K.H."/>
        </authorList>
    </citation>
    <scope>NUCLEOTIDE SEQUENCE</scope>
    <source>
        <strain evidence="1">KR_2_A2</strain>
    </source>
</reference>